<comment type="caution">
    <text evidence="1">The sequence shown here is derived from an EMBL/GenBank/DDBJ whole genome shotgun (WGS) entry which is preliminary data.</text>
</comment>
<evidence type="ECO:0000313" key="1">
    <source>
        <dbReference type="EMBL" id="PKK77392.1"/>
    </source>
</evidence>
<evidence type="ECO:0000313" key="2">
    <source>
        <dbReference type="Proteomes" id="UP000233469"/>
    </source>
</evidence>
<reference evidence="1 2" key="1">
    <citation type="submission" date="2016-04" db="EMBL/GenBank/DDBJ databases">
        <title>Genome analyses suggest a sexual origin of heterokaryosis in a supposedly ancient asexual fungus.</title>
        <authorList>
            <person name="Ropars J."/>
            <person name="Sedzielewska K."/>
            <person name="Noel J."/>
            <person name="Charron P."/>
            <person name="Farinelli L."/>
            <person name="Marton T."/>
            <person name="Kruger M."/>
            <person name="Pelin A."/>
            <person name="Brachmann A."/>
            <person name="Corradi N."/>
        </authorList>
    </citation>
    <scope>NUCLEOTIDE SEQUENCE [LARGE SCALE GENOMIC DNA]</scope>
    <source>
        <strain evidence="1 2">C2</strain>
    </source>
</reference>
<organism evidence="1 2">
    <name type="scientific">Rhizophagus irregularis</name>
    <dbReference type="NCBI Taxonomy" id="588596"/>
    <lineage>
        <taxon>Eukaryota</taxon>
        <taxon>Fungi</taxon>
        <taxon>Fungi incertae sedis</taxon>
        <taxon>Mucoromycota</taxon>
        <taxon>Glomeromycotina</taxon>
        <taxon>Glomeromycetes</taxon>
        <taxon>Glomerales</taxon>
        <taxon>Glomeraceae</taxon>
        <taxon>Rhizophagus</taxon>
    </lineage>
</organism>
<dbReference type="Proteomes" id="UP000233469">
    <property type="component" value="Unassembled WGS sequence"/>
</dbReference>
<protein>
    <submittedName>
        <fullName evidence="1">Uncharacterized protein</fullName>
    </submittedName>
</protein>
<dbReference type="EMBL" id="LLXL01000131">
    <property type="protein sequence ID" value="PKK77392.1"/>
    <property type="molecule type" value="Genomic_DNA"/>
</dbReference>
<dbReference type="AlphaFoldDB" id="A0A2N1NU21"/>
<accession>A0A2N1NU21</accession>
<gene>
    <name evidence="1" type="ORF">RhiirC2_771389</name>
</gene>
<proteinExistence type="predicted"/>
<reference evidence="1 2" key="2">
    <citation type="submission" date="2017-10" db="EMBL/GenBank/DDBJ databases">
        <title>Extensive intraspecific genome diversity in a model arbuscular mycorrhizal fungus.</title>
        <authorList>
            <person name="Chen E.C.H."/>
            <person name="Morin E."/>
            <person name="Baudet D."/>
            <person name="Noel J."/>
            <person name="Ndikumana S."/>
            <person name="Charron P."/>
            <person name="St-Onge C."/>
            <person name="Giorgi J."/>
            <person name="Grigoriev I.V."/>
            <person name="Roux C."/>
            <person name="Martin F.M."/>
            <person name="Corradi N."/>
        </authorList>
    </citation>
    <scope>NUCLEOTIDE SEQUENCE [LARGE SCALE GENOMIC DNA]</scope>
    <source>
        <strain evidence="1 2">C2</strain>
    </source>
</reference>
<sequence>MLHEQHFDDLCEIDSDSLHLSPTFRSTSFVSDLTDVFSTDHFLVTVHFDFLMLTREQHAPSYIKQRQCGHTCFDFYSATSKQKEAFIKEVSSLLSNTFSFLSVSTLNQIWYRFKSALLSAGCSYFPKKIISLMKPKAIPHELQPFIHLGHSLDHFTIFLQKLTSIF</sequence>
<dbReference type="VEuPathDB" id="FungiDB:FUN_013222"/>
<name>A0A2N1NU21_9GLOM</name>